<organism evidence="3">
    <name type="scientific">Halorubrum lacusprofundi</name>
    <dbReference type="NCBI Taxonomy" id="2247"/>
    <lineage>
        <taxon>Archaea</taxon>
        <taxon>Methanobacteriati</taxon>
        <taxon>Methanobacteriota</taxon>
        <taxon>Stenosarchaea group</taxon>
        <taxon>Halobacteria</taxon>
        <taxon>Halobacteriales</taxon>
        <taxon>Haloferacaceae</taxon>
        <taxon>Halorubrum</taxon>
    </lineage>
</organism>
<dbReference type="GO" id="GO:0003677">
    <property type="term" value="F:DNA binding"/>
    <property type="evidence" value="ECO:0007669"/>
    <property type="project" value="UniProtKB-UniRule"/>
</dbReference>
<dbReference type="PROSITE" id="PS51900">
    <property type="entry name" value="CB"/>
    <property type="match status" value="1"/>
</dbReference>
<keyword evidence="3" id="KW-0614">Plasmid</keyword>
<feature type="domain" description="Core-binding (CB)" evidence="2">
    <location>
        <begin position="98"/>
        <end position="184"/>
    </location>
</feature>
<protein>
    <recommendedName>
        <fullName evidence="2">Core-binding (CB) domain-containing protein</fullName>
    </recommendedName>
</protein>
<geneLocation type="plasmid" evidence="3">
    <name>pR1SE2</name>
</geneLocation>
<dbReference type="OrthoDB" id="303624at2157"/>
<sequence length="204" mass="23354">MSNSESASDDEPAGADVRWSALTLDQLVEEYWETVAPVMRADDMDPESEHPPHRWVQSDFSGLIYTLREHHDRTVAEFLRDDVGITPHDGYEWDLDDDAVATALDRHVDALRERGLADSTVEGTRSRLAAYARRFERRGDVSLIESHDREMAVETLRRVVGRYVSRDAKRHLVSDVHRLYAWLAEEGYHDEHVLASVGLDDVEE</sequence>
<dbReference type="InterPro" id="IPR044068">
    <property type="entry name" value="CB"/>
</dbReference>
<evidence type="ECO:0000256" key="1">
    <source>
        <dbReference type="PROSITE-ProRule" id="PRU01248"/>
    </source>
</evidence>
<dbReference type="AlphaFoldDB" id="A0A220SWS7"/>
<evidence type="ECO:0000313" key="3">
    <source>
        <dbReference type="EMBL" id="ASK38175.1"/>
    </source>
</evidence>
<dbReference type="EMBL" id="KX906370">
    <property type="protein sequence ID" value="ASK38175.1"/>
    <property type="molecule type" value="Genomic_DNA"/>
</dbReference>
<reference evidence="3" key="1">
    <citation type="submission" date="2016-09" db="EMBL/GenBank/DDBJ databases">
        <title>A plasmid goes viral.</title>
        <authorList>
            <person name="Erdmann S."/>
            <person name="Tschitschko B."/>
            <person name="Cavicchioli R."/>
        </authorList>
    </citation>
    <scope>NUCLEOTIDE SEQUENCE</scope>
    <source>
        <strain evidence="3">HLS1</strain>
        <plasmid evidence="3">pR1SE2</plasmid>
    </source>
</reference>
<dbReference type="RefSeq" id="WP_088901319.1">
    <property type="nucleotide sequence ID" value="NZ_JAXGGM010000012.1"/>
</dbReference>
<keyword evidence="1" id="KW-0238">DNA-binding</keyword>
<name>A0A220SWS7_9EURY</name>
<proteinExistence type="predicted"/>
<evidence type="ECO:0000259" key="2">
    <source>
        <dbReference type="PROSITE" id="PS51900"/>
    </source>
</evidence>
<accession>A0A220SWS7</accession>